<keyword evidence="10 13" id="KW-0472">Membrane</keyword>
<dbReference type="PANTHER" id="PTHR14139:SF5">
    <property type="entry name" value="CALSYNTENIN-3"/>
    <property type="match status" value="1"/>
</dbReference>
<evidence type="ECO:0000256" key="3">
    <source>
        <dbReference type="ARBA" id="ARBA00022475"/>
    </source>
</evidence>
<feature type="domain" description="Calsyntenin C-terminal" evidence="14">
    <location>
        <begin position="243"/>
        <end position="313"/>
    </location>
</feature>
<organism evidence="15 16">
    <name type="scientific">Rhinolophus ferrumequinum</name>
    <name type="common">Greater horseshoe bat</name>
    <dbReference type="NCBI Taxonomy" id="59479"/>
    <lineage>
        <taxon>Eukaryota</taxon>
        <taxon>Metazoa</taxon>
        <taxon>Chordata</taxon>
        <taxon>Craniata</taxon>
        <taxon>Vertebrata</taxon>
        <taxon>Euteleostomi</taxon>
        <taxon>Mammalia</taxon>
        <taxon>Eutheria</taxon>
        <taxon>Laurasiatheria</taxon>
        <taxon>Chiroptera</taxon>
        <taxon>Yinpterochiroptera</taxon>
        <taxon>Rhinolophoidea</taxon>
        <taxon>Rhinolophidae</taxon>
        <taxon>Rhinolophinae</taxon>
        <taxon>Rhinolophus</taxon>
    </lineage>
</organism>
<dbReference type="GO" id="GO:0007155">
    <property type="term" value="P:cell adhesion"/>
    <property type="evidence" value="ECO:0007669"/>
    <property type="project" value="UniProtKB-KW"/>
</dbReference>
<reference evidence="15" key="5">
    <citation type="submission" date="2025-09" db="UniProtKB">
        <authorList>
            <consortium name="Ensembl"/>
        </authorList>
    </citation>
    <scope>IDENTIFICATION</scope>
</reference>
<feature type="transmembrane region" description="Helical" evidence="13">
    <location>
        <begin position="20"/>
        <end position="42"/>
    </location>
</feature>
<feature type="region of interest" description="Disordered" evidence="12">
    <location>
        <begin position="324"/>
        <end position="357"/>
    </location>
</feature>
<feature type="transmembrane region" description="Helical" evidence="13">
    <location>
        <begin position="86"/>
        <end position="104"/>
    </location>
</feature>
<dbReference type="GO" id="GO:0045211">
    <property type="term" value="C:postsynaptic membrane"/>
    <property type="evidence" value="ECO:0007669"/>
    <property type="project" value="TreeGrafter"/>
</dbReference>
<evidence type="ECO:0000256" key="4">
    <source>
        <dbReference type="ARBA" id="ARBA00022692"/>
    </source>
</evidence>
<comment type="subcellular location">
    <subcellularLocation>
        <location evidence="1">Cell membrane</location>
    </subcellularLocation>
    <subcellularLocation>
        <location evidence="2">Membrane</location>
        <topology evidence="2">Single-pass type I membrane protein</topology>
    </subcellularLocation>
</comment>
<keyword evidence="11" id="KW-0325">Glycoprotein</keyword>
<dbReference type="Ensembl" id="ENSRFET00010006503.1">
    <property type="protein sequence ID" value="ENSRFEP00010005940.1"/>
    <property type="gene ID" value="ENSRFEG00010004041.1"/>
</dbReference>
<evidence type="ECO:0000256" key="9">
    <source>
        <dbReference type="ARBA" id="ARBA00022989"/>
    </source>
</evidence>
<feature type="transmembrane region" description="Helical" evidence="13">
    <location>
        <begin position="140"/>
        <end position="163"/>
    </location>
</feature>
<dbReference type="GeneTree" id="ENSGT00950000183086"/>
<evidence type="ECO:0000256" key="13">
    <source>
        <dbReference type="SAM" id="Phobius"/>
    </source>
</evidence>
<feature type="compositionally biased region" description="Acidic residues" evidence="12">
    <location>
        <begin position="328"/>
        <end position="338"/>
    </location>
</feature>
<evidence type="ECO:0000256" key="8">
    <source>
        <dbReference type="ARBA" id="ARBA00022889"/>
    </source>
</evidence>
<evidence type="ECO:0000256" key="7">
    <source>
        <dbReference type="ARBA" id="ARBA00022837"/>
    </source>
</evidence>
<evidence type="ECO:0000259" key="14">
    <source>
        <dbReference type="Pfam" id="PF19699"/>
    </source>
</evidence>
<feature type="compositionally biased region" description="Basic and acidic residues" evidence="12">
    <location>
        <begin position="344"/>
        <end position="357"/>
    </location>
</feature>
<dbReference type="GO" id="GO:0050806">
    <property type="term" value="P:positive regulation of synaptic transmission"/>
    <property type="evidence" value="ECO:0007669"/>
    <property type="project" value="TreeGrafter"/>
</dbReference>
<evidence type="ECO:0000256" key="11">
    <source>
        <dbReference type="ARBA" id="ARBA00023180"/>
    </source>
</evidence>
<dbReference type="AlphaFoldDB" id="A0A671DYJ1"/>
<name>A0A671DYJ1_RHIFE</name>
<feature type="transmembrane region" description="Helical" evidence="13">
    <location>
        <begin position="63"/>
        <end position="80"/>
    </location>
</feature>
<keyword evidence="9 13" id="KW-1133">Transmembrane helix</keyword>
<evidence type="ECO:0000256" key="1">
    <source>
        <dbReference type="ARBA" id="ARBA00004236"/>
    </source>
</evidence>
<evidence type="ECO:0000313" key="16">
    <source>
        <dbReference type="Proteomes" id="UP000472240"/>
    </source>
</evidence>
<dbReference type="GO" id="GO:0051965">
    <property type="term" value="P:positive regulation of synapse assembly"/>
    <property type="evidence" value="ECO:0007669"/>
    <property type="project" value="TreeGrafter"/>
</dbReference>
<protein>
    <submittedName>
        <fullName evidence="15">Calsyntenin 3</fullName>
    </submittedName>
</protein>
<reference evidence="15 16" key="1">
    <citation type="journal article" date="2015" name="Annu Rev Anim Biosci">
        <title>The Genome 10K Project: a way forward.</title>
        <authorList>
            <person name="Koepfli K.P."/>
            <person name="Paten B."/>
            <person name="O'Brien S.J."/>
            <person name="Koepfli K.P."/>
            <person name="Paten B."/>
            <person name="Antunes A."/>
            <person name="Belov K."/>
            <person name="Bustamante C."/>
            <person name="Castoe T.A."/>
            <person name="Clawson H."/>
            <person name="Crawford A.J."/>
            <person name="Diekhans M."/>
            <person name="Distel D."/>
            <person name="Durbin R."/>
            <person name="Earl D."/>
            <person name="Fujita M.K."/>
            <person name="Gamble T."/>
            <person name="Georges A."/>
            <person name="Gemmell N."/>
            <person name="Gilbert M.T."/>
            <person name="Graves J.M."/>
            <person name="Green R.E."/>
            <person name="Hickey G."/>
            <person name="Jarvis E.D."/>
            <person name="Johnson W."/>
            <person name="Komissarov A."/>
            <person name="Korf I."/>
            <person name="Kuhn R."/>
            <person name="Larkin D.M."/>
            <person name="Lewin H."/>
            <person name="Lopez J.V."/>
            <person name="Ma J."/>
            <person name="Marques-Bonet T."/>
            <person name="Miller W."/>
            <person name="Murphy R."/>
            <person name="Pevzner P."/>
            <person name="Shapiro B."/>
            <person name="Steiner C."/>
            <person name="Tamazian G."/>
            <person name="Venkatesh B."/>
            <person name="Wang J."/>
            <person name="Wayne R."/>
            <person name="Wiley E."/>
            <person name="Yang H."/>
            <person name="Zhang G."/>
            <person name="Haussler D."/>
            <person name="Ryder O."/>
            <person name="O'Brien S.J."/>
        </authorList>
    </citation>
    <scope>NUCLEOTIDE SEQUENCE</scope>
</reference>
<evidence type="ECO:0000256" key="2">
    <source>
        <dbReference type="ARBA" id="ARBA00004479"/>
    </source>
</evidence>
<evidence type="ECO:0000256" key="12">
    <source>
        <dbReference type="SAM" id="MobiDB-lite"/>
    </source>
</evidence>
<gene>
    <name evidence="15" type="primary">CLSTN3</name>
</gene>
<evidence type="ECO:0000313" key="15">
    <source>
        <dbReference type="Ensembl" id="ENSRFEP00010005940.1"/>
    </source>
</evidence>
<keyword evidence="6" id="KW-0677">Repeat</keyword>
<sequence>MWGVVTQLPVRALGLGMHMWHLYLHLLSLGLWALLFCLLLLLRGLFVCVQEGGRAVLRAARSVALAAHVCGVYVFLQGVAWSAQLAGSWVTLHLWLFSALLDVLRHIPLILLCEQAARWLVQAAVWASRGLARVQGMVNFVQLCAHTFFLGMFLCMHVCFAAISSRVRVRVHMPFSVSLPFMVHAPLSLGLKVRLQGHRHDRAKEKVGVPREEIREEQKPQMSRSPKPTRRREVAPSRSELSPVVPSAATLIIVVCVGFLVLMVILGLVRIHSLHRHVSGAGGPPGASGDPKDPDLFWDDSALTIIVNPMESYQNRQACVVGAAGGQLEDEDSSDSEAADSPSSDERRIIETPPHRY</sequence>
<feature type="transmembrane region" description="Helical" evidence="13">
    <location>
        <begin position="248"/>
        <end position="269"/>
    </location>
</feature>
<dbReference type="GO" id="GO:0009986">
    <property type="term" value="C:cell surface"/>
    <property type="evidence" value="ECO:0007669"/>
    <property type="project" value="TreeGrafter"/>
</dbReference>
<accession>A0A671DYJ1</accession>
<evidence type="ECO:0000256" key="5">
    <source>
        <dbReference type="ARBA" id="ARBA00022729"/>
    </source>
</evidence>
<reference evidence="15" key="4">
    <citation type="submission" date="2025-08" db="UniProtKB">
        <authorList>
            <consortium name="Ensembl"/>
        </authorList>
    </citation>
    <scope>IDENTIFICATION</scope>
</reference>
<dbReference type="Pfam" id="PF19699">
    <property type="entry name" value="CLSTN_C"/>
    <property type="match status" value="1"/>
</dbReference>
<feature type="region of interest" description="Disordered" evidence="12">
    <location>
        <begin position="200"/>
        <end position="239"/>
    </location>
</feature>
<reference evidence="16" key="3">
    <citation type="submission" date="2018-12" db="EMBL/GenBank/DDBJ databases">
        <title>G10K-VGP greater horseshoe bat female genome, primary haplotype.</title>
        <authorList>
            <person name="Teeling E."/>
            <person name="Myers G."/>
            <person name="Vernes S."/>
            <person name="Pippel M."/>
            <person name="Winkler S."/>
            <person name="Fedrigo O."/>
            <person name="Rhie A."/>
            <person name="Koren S."/>
            <person name="Phillippy A."/>
            <person name="Lewin H."/>
            <person name="Damas J."/>
            <person name="Howe K."/>
            <person name="Mountcastle J."/>
            <person name="Jarvis E.D."/>
        </authorList>
    </citation>
    <scope>NUCLEOTIDE SEQUENCE [LARGE SCALE GENOMIC DNA]</scope>
</reference>
<dbReference type="PANTHER" id="PTHR14139">
    <property type="entry name" value="CALSYNTENIN"/>
    <property type="match status" value="1"/>
</dbReference>
<keyword evidence="4 13" id="KW-0812">Transmembrane</keyword>
<dbReference type="InterPro" id="IPR045588">
    <property type="entry name" value="CLSTN_C"/>
</dbReference>
<dbReference type="Proteomes" id="UP000472240">
    <property type="component" value="Chromosome 10"/>
</dbReference>
<keyword evidence="5" id="KW-0732">Signal</keyword>
<keyword evidence="8" id="KW-0130">Cell adhesion</keyword>
<proteinExistence type="predicted"/>
<evidence type="ECO:0000256" key="6">
    <source>
        <dbReference type="ARBA" id="ARBA00022737"/>
    </source>
</evidence>
<keyword evidence="7" id="KW-0106">Calcium</keyword>
<keyword evidence="16" id="KW-1185">Reference proteome</keyword>
<reference evidence="15 16" key="2">
    <citation type="journal article" date="2018" name="Annu Rev Anim Biosci">
        <title>Bat Biology, Genomes, and the Bat1K Project: To Generate Chromosome-Level Genomes for All Living Bat Species.</title>
        <authorList>
            <person name="Teeling E.C."/>
            <person name="Vernes S.C."/>
            <person name="Davalos L.M."/>
            <person name="Ray D.A."/>
            <person name="Gilbert M.T.P."/>
            <person name="Myers E."/>
        </authorList>
    </citation>
    <scope>NUCLEOTIDE SEQUENCE</scope>
</reference>
<feature type="compositionally biased region" description="Basic and acidic residues" evidence="12">
    <location>
        <begin position="202"/>
        <end position="219"/>
    </location>
</feature>
<evidence type="ECO:0000256" key="10">
    <source>
        <dbReference type="ARBA" id="ARBA00023136"/>
    </source>
</evidence>
<keyword evidence="3" id="KW-1003">Cell membrane</keyword>